<dbReference type="Proteomes" id="UP001165079">
    <property type="component" value="Unassembled WGS sequence"/>
</dbReference>
<feature type="coiled-coil region" evidence="1">
    <location>
        <begin position="39"/>
        <end position="87"/>
    </location>
</feature>
<evidence type="ECO:0000256" key="2">
    <source>
        <dbReference type="SAM" id="SignalP"/>
    </source>
</evidence>
<keyword evidence="1" id="KW-0175">Coiled coil</keyword>
<comment type="caution">
    <text evidence="4">The sequence shown here is derived from an EMBL/GenBank/DDBJ whole genome shotgun (WGS) entry which is preliminary data.</text>
</comment>
<keyword evidence="5" id="KW-1185">Reference proteome</keyword>
<dbReference type="Gene3D" id="6.10.250.3150">
    <property type="match status" value="1"/>
</dbReference>
<dbReference type="RefSeq" id="WP_285665306.1">
    <property type="nucleotide sequence ID" value="NZ_BSTX01000003.1"/>
</dbReference>
<gene>
    <name evidence="4" type="ORF">Afil01_49900</name>
</gene>
<evidence type="ECO:0000259" key="3">
    <source>
        <dbReference type="Pfam" id="PF26571"/>
    </source>
</evidence>
<evidence type="ECO:0000256" key="1">
    <source>
        <dbReference type="SAM" id="Coils"/>
    </source>
</evidence>
<feature type="chain" id="PRO_5040787725" description="ARB-07466-like C-terminal domain-containing protein" evidence="2">
    <location>
        <begin position="32"/>
        <end position="337"/>
    </location>
</feature>
<organism evidence="4 5">
    <name type="scientific">Actinorhabdospora filicis</name>
    <dbReference type="NCBI Taxonomy" id="1785913"/>
    <lineage>
        <taxon>Bacteria</taxon>
        <taxon>Bacillati</taxon>
        <taxon>Actinomycetota</taxon>
        <taxon>Actinomycetes</taxon>
        <taxon>Micromonosporales</taxon>
        <taxon>Micromonosporaceae</taxon>
        <taxon>Actinorhabdospora</taxon>
    </lineage>
</organism>
<dbReference type="Pfam" id="PF26571">
    <property type="entry name" value="VldE"/>
    <property type="match status" value="1"/>
</dbReference>
<name>A0A9W6WBL0_9ACTN</name>
<evidence type="ECO:0000313" key="5">
    <source>
        <dbReference type="Proteomes" id="UP001165079"/>
    </source>
</evidence>
<dbReference type="InterPro" id="IPR058593">
    <property type="entry name" value="ARB_07466-like_C"/>
</dbReference>
<feature type="domain" description="ARB-07466-like C-terminal" evidence="3">
    <location>
        <begin position="221"/>
        <end position="328"/>
    </location>
</feature>
<dbReference type="EMBL" id="BSTX01000003">
    <property type="protein sequence ID" value="GLZ80183.1"/>
    <property type="molecule type" value="Genomic_DNA"/>
</dbReference>
<reference evidence="4" key="1">
    <citation type="submission" date="2023-03" db="EMBL/GenBank/DDBJ databases">
        <title>Actinorhabdospora filicis NBRC 111898.</title>
        <authorList>
            <person name="Ichikawa N."/>
            <person name="Sato H."/>
            <person name="Tonouchi N."/>
        </authorList>
    </citation>
    <scope>NUCLEOTIDE SEQUENCE</scope>
    <source>
        <strain evidence="4">NBRC 111898</strain>
    </source>
</reference>
<accession>A0A9W6WBL0</accession>
<protein>
    <recommendedName>
        <fullName evidence="3">ARB-07466-like C-terminal domain-containing protein</fullName>
    </recommendedName>
</protein>
<evidence type="ECO:0000313" key="4">
    <source>
        <dbReference type="EMBL" id="GLZ80183.1"/>
    </source>
</evidence>
<feature type="signal peptide" evidence="2">
    <location>
        <begin position="1"/>
        <end position="31"/>
    </location>
</feature>
<proteinExistence type="predicted"/>
<keyword evidence="2" id="KW-0732">Signal</keyword>
<dbReference type="AlphaFoldDB" id="A0A9W6WBL0"/>
<sequence>MPKTRNTPALFLTVLSAILAVVVGVPQAAYADPDDEGGSKDMREQLDEAIRNYNDARDALNDSKDRQVQLEKDIEQGQADVESLTAQVNDIARGMYEGGTLSQATVFLTSENPEQTIDGMVLVSFLGDQSARKVTELKNAKGDLEADAALLESTINDQKEFLGKMEEERGKAARAIAAHGGDATTGPTTSDAPKPVPAVRNPNGSLPGEGCSQKDPTSKGGGCLTPRTLHALQETEAAGWTRYVACYRGGSWGEHPQGRACDFSVTPHGFSGEASGEAKAYGDNLAGWYVQNADALGVLYVIWYRKIWMPGQGWVTYDGAGGEPNSDHTNHVHLSVR</sequence>